<gene>
    <name evidence="3" type="primary">LOC106525478</name>
</gene>
<keyword evidence="2" id="KW-1185">Reference proteome</keyword>
<feature type="compositionally biased region" description="Polar residues" evidence="1">
    <location>
        <begin position="344"/>
        <end position="355"/>
    </location>
</feature>
<feature type="compositionally biased region" description="Polar residues" evidence="1">
    <location>
        <begin position="386"/>
        <end position="450"/>
    </location>
</feature>
<dbReference type="InParanoid" id="A0A2I4C5E7"/>
<dbReference type="RefSeq" id="XP_013875189.1">
    <property type="nucleotide sequence ID" value="XM_014019735.1"/>
</dbReference>
<feature type="compositionally biased region" description="Polar residues" evidence="1">
    <location>
        <begin position="196"/>
        <end position="208"/>
    </location>
</feature>
<evidence type="ECO:0000313" key="3">
    <source>
        <dbReference type="RefSeq" id="XP_013875189.1"/>
    </source>
</evidence>
<reference evidence="3" key="1">
    <citation type="submission" date="2025-08" db="UniProtKB">
        <authorList>
            <consortium name="RefSeq"/>
        </authorList>
    </citation>
    <scope>IDENTIFICATION</scope>
    <source>
        <strain evidence="3">Quisiro</strain>
        <tissue evidence="3">Liver</tissue>
    </source>
</reference>
<dbReference type="Proteomes" id="UP000192220">
    <property type="component" value="Unplaced"/>
</dbReference>
<proteinExistence type="predicted"/>
<feature type="compositionally biased region" description="Polar residues" evidence="1">
    <location>
        <begin position="109"/>
        <end position="127"/>
    </location>
</feature>
<sequence>MTLPRYELAWSRRISPTECIIVTVGESQSRPPKHEADIKGRQSQRPQEEPQALGPMGRPRRTPPATTRSSPTVARSDEHAGPRRHPLRKGKHGYRHRGPGPQGAPPQAKSRQGQRTQALTGSHQAETAHTRAPSPRPRAIRALAGNAPPPEGGMGWGRQMNQVQGMPPPPTEGGPHPNPGATTNGQGTPPADTHRNPATTPASGPTRITRSHIPGVHAAPEKPECKPDPPGPPKLPVHHQSRPPPGGMPPPGPHPQMQLACSPEPCMNEVVIEEGGVCGERQGEKLLGEQKCSHRKPAPPLTPVGPPLAMIHPGTEAHAAVRPDTPPGPGAKTKAGQSPEDHQSPNPQSTHSRVAQTPWDRPPAPQPARHLKRPRTPTGDPAEGPTQPSTVQGGTQTSPATAEGPANQTSTAPGRHQWPSTQSPHQNKFYTRPNIQISLRTYNTLDTQTRPSSSPPGPTPPAPMVPGPGGHNPRASGTLRPPHATPSTVKLPDSSPRLPPQTT</sequence>
<feature type="region of interest" description="Disordered" evidence="1">
    <location>
        <begin position="23"/>
        <end position="261"/>
    </location>
</feature>
<dbReference type="AlphaFoldDB" id="A0A2I4C5E7"/>
<name>A0A2I4C5E7_AUSLI</name>
<feature type="compositionally biased region" description="Basic residues" evidence="1">
    <location>
        <begin position="82"/>
        <end position="98"/>
    </location>
</feature>
<feature type="compositionally biased region" description="Pro residues" evidence="1">
    <location>
        <begin position="166"/>
        <end position="178"/>
    </location>
</feature>
<evidence type="ECO:0000313" key="2">
    <source>
        <dbReference type="Proteomes" id="UP000192220"/>
    </source>
</evidence>
<feature type="compositionally biased region" description="Low complexity" evidence="1">
    <location>
        <begin position="63"/>
        <end position="72"/>
    </location>
</feature>
<protein>
    <submittedName>
        <fullName evidence="3">Proline-rich protein 2-like</fullName>
    </submittedName>
</protein>
<accession>A0A2I4C5E7</accession>
<dbReference type="KEGG" id="alim:106525478"/>
<feature type="compositionally biased region" description="Pro residues" evidence="1">
    <location>
        <begin position="453"/>
        <end position="466"/>
    </location>
</feature>
<evidence type="ECO:0000256" key="1">
    <source>
        <dbReference type="SAM" id="MobiDB-lite"/>
    </source>
</evidence>
<dbReference type="GeneID" id="106525478"/>
<organism evidence="2 3">
    <name type="scientific">Austrofundulus limnaeus</name>
    <name type="common">Annual killifish</name>
    <dbReference type="NCBI Taxonomy" id="52670"/>
    <lineage>
        <taxon>Eukaryota</taxon>
        <taxon>Metazoa</taxon>
        <taxon>Chordata</taxon>
        <taxon>Craniata</taxon>
        <taxon>Vertebrata</taxon>
        <taxon>Euteleostomi</taxon>
        <taxon>Actinopterygii</taxon>
        <taxon>Neopterygii</taxon>
        <taxon>Teleostei</taxon>
        <taxon>Neoteleostei</taxon>
        <taxon>Acanthomorphata</taxon>
        <taxon>Ovalentaria</taxon>
        <taxon>Atherinomorphae</taxon>
        <taxon>Cyprinodontiformes</taxon>
        <taxon>Rivulidae</taxon>
        <taxon>Austrofundulus</taxon>
    </lineage>
</organism>
<feature type="compositionally biased region" description="Pro residues" evidence="1">
    <location>
        <begin position="242"/>
        <end position="254"/>
    </location>
</feature>
<feature type="region of interest" description="Disordered" evidence="1">
    <location>
        <begin position="288"/>
        <end position="503"/>
    </location>
</feature>